<name>A0ABZ2LDF1_9BACT</name>
<dbReference type="Proteomes" id="UP001374803">
    <property type="component" value="Chromosome"/>
</dbReference>
<dbReference type="EMBL" id="CP089983">
    <property type="protein sequence ID" value="WXB08961.1"/>
    <property type="molecule type" value="Genomic_DNA"/>
</dbReference>
<accession>A0ABZ2LDF1</accession>
<keyword evidence="2" id="KW-1185">Reference proteome</keyword>
<sequence>MRTELPSSPYRVRAAILLDRLTSLLVFGAPPPPDPRAIELQNLGTEATRLRDTLRSTP</sequence>
<protein>
    <submittedName>
        <fullName evidence="1">Uncharacterized protein</fullName>
    </submittedName>
</protein>
<reference evidence="1" key="1">
    <citation type="submission" date="2021-12" db="EMBL/GenBank/DDBJ databases">
        <title>Discovery of the Pendulisporaceae a myxobacterial family with distinct sporulation behavior and unique specialized metabolism.</title>
        <authorList>
            <person name="Garcia R."/>
            <person name="Popoff A."/>
            <person name="Bader C.D."/>
            <person name="Loehr J."/>
            <person name="Walesch S."/>
            <person name="Walt C."/>
            <person name="Boldt J."/>
            <person name="Bunk B."/>
            <person name="Haeckl F.J.F.P.J."/>
            <person name="Gunesch A.P."/>
            <person name="Birkelbach J."/>
            <person name="Nuebel U."/>
            <person name="Pietschmann T."/>
            <person name="Bach T."/>
            <person name="Mueller R."/>
        </authorList>
    </citation>
    <scope>NUCLEOTIDE SEQUENCE</scope>
    <source>
        <strain evidence="1">MSr11367</strain>
    </source>
</reference>
<dbReference type="RefSeq" id="WP_394838636.1">
    <property type="nucleotide sequence ID" value="NZ_CP089929.1"/>
</dbReference>
<organism evidence="1 2">
    <name type="scientific">Pendulispora rubella</name>
    <dbReference type="NCBI Taxonomy" id="2741070"/>
    <lineage>
        <taxon>Bacteria</taxon>
        <taxon>Pseudomonadati</taxon>
        <taxon>Myxococcota</taxon>
        <taxon>Myxococcia</taxon>
        <taxon>Myxococcales</taxon>
        <taxon>Sorangiineae</taxon>
        <taxon>Pendulisporaceae</taxon>
        <taxon>Pendulispora</taxon>
    </lineage>
</organism>
<evidence type="ECO:0000313" key="1">
    <source>
        <dbReference type="EMBL" id="WXB08961.1"/>
    </source>
</evidence>
<proteinExistence type="predicted"/>
<gene>
    <name evidence="1" type="ORF">LVJ94_17210</name>
</gene>
<evidence type="ECO:0000313" key="2">
    <source>
        <dbReference type="Proteomes" id="UP001374803"/>
    </source>
</evidence>